<dbReference type="InterPro" id="IPR013087">
    <property type="entry name" value="Znf_C2H2_type"/>
</dbReference>
<keyword evidence="7" id="KW-0808">Transferase</keyword>
<evidence type="ECO:0000256" key="1">
    <source>
        <dbReference type="ARBA" id="ARBA00000900"/>
    </source>
</evidence>
<reference evidence="15 16" key="1">
    <citation type="journal article" date="2014" name="Genome Announc.">
        <title>Draft genome sequence of the pathogenic fungus Scedosporium apiospermum.</title>
        <authorList>
            <person name="Vandeputte P."/>
            <person name="Ghamrawi S."/>
            <person name="Rechenmann M."/>
            <person name="Iltis A."/>
            <person name="Giraud S."/>
            <person name="Fleury M."/>
            <person name="Thornton C."/>
            <person name="Delhaes L."/>
            <person name="Meyer W."/>
            <person name="Papon N."/>
            <person name="Bouchara J.P."/>
        </authorList>
    </citation>
    <scope>NUCLEOTIDE SEQUENCE [LARGE SCALE GENOMIC DNA]</scope>
    <source>
        <strain evidence="15 16">IHEM 14462</strain>
    </source>
</reference>
<dbReference type="PANTHER" id="PTHR22938:SF0">
    <property type="entry name" value="E3 UBIQUITIN-PROTEIN LIGASE ZNF598"/>
    <property type="match status" value="1"/>
</dbReference>
<evidence type="ECO:0000259" key="14">
    <source>
        <dbReference type="PROSITE" id="PS50089"/>
    </source>
</evidence>
<evidence type="ECO:0000313" key="16">
    <source>
        <dbReference type="Proteomes" id="UP000028545"/>
    </source>
</evidence>
<keyword evidence="10" id="KW-0862">Zinc</keyword>
<comment type="caution">
    <text evidence="15">The sequence shown here is derived from an EMBL/GenBank/DDBJ whole genome shotgun (WGS) entry which is preliminary data.</text>
</comment>
<sequence>MVQEVAAEAAVEDEGGTPGEGAPLQPVAEPAAKPPPADDAQSVAATDSDAEVCFICANPVVHYAVAPCNHRTCHICALRMRALYKTKDCPHCRTQAPFVIFTDDPEKRYEDYTDADVTSTDDNIGIRYVNEDIVGDTVLLLRYNCPDPSCDFAALGWPDLHRHVRSTHHKKMCDLCTRNKKLFTHEHELFQDKELEKHMRRGDDRPGALDQTGFKGHPLCGFCGQRFYDDDKLYEHCRNKHERCFICDRHDSRQPHYFLDYDALEKHFKAAHFLCLDKECLEKKFVVFESELDLKAHQLSEHANTLSKDVRRDARVVDMSSFDFRPSYQWELSERRGGRRGGAGRGRGQDPNAEPVPASSAQPMRRDELAYHRQLAIQSTQSVSNRSFGSQLSTDARPAAAPAAAAAAAPSRPSAAASSSAAQAATTPVFSLGNQTDSVESIDMASLSVQDRARLTRHRGVIERAQTFLGNDAAKMARFRQGVSSYKNGKLTAPQFVDALFTLFSDTSSNSLGILVRELAELFEDPGKEDALRKAWQDWRAINEDYPSLPGLGGMHGATTASSGWAAAAMASPASPAGTASQRHSNRVLRLKSSTRQSAEGPAVSSASSSWTAPPSMTARPPPASAFPALPTVARPSASTSNVARSWAVSAGGQSGSSGGGSKAAGRPPHGEDNFPALPAAPKPVTSLYGYGRGSVRRDWGANRDTGFSWGGGSSQQAASGNNTEREEEDGGEGGGKKKGKKGKKVFVAWG</sequence>
<evidence type="ECO:0000256" key="13">
    <source>
        <dbReference type="SAM" id="MobiDB-lite"/>
    </source>
</evidence>
<comment type="subcellular location">
    <subcellularLocation>
        <location evidence="2">Cytoplasm</location>
    </subcellularLocation>
</comment>
<evidence type="ECO:0000256" key="10">
    <source>
        <dbReference type="ARBA" id="ARBA00022833"/>
    </source>
</evidence>
<accession>A0A084GG79</accession>
<protein>
    <recommendedName>
        <fullName evidence="4">RING-type E3 ubiquitin transferase</fullName>
        <ecNumber evidence="4">2.3.2.27</ecNumber>
    </recommendedName>
</protein>
<feature type="region of interest" description="Disordered" evidence="13">
    <location>
        <begin position="645"/>
        <end position="751"/>
    </location>
</feature>
<dbReference type="GO" id="GO:0008270">
    <property type="term" value="F:zinc ion binding"/>
    <property type="evidence" value="ECO:0007669"/>
    <property type="project" value="UniProtKB-KW"/>
</dbReference>
<feature type="region of interest" description="Disordered" evidence="13">
    <location>
        <begin position="1"/>
        <end position="41"/>
    </location>
</feature>
<dbReference type="HOGENOM" id="CLU_008515_1_0_1"/>
<feature type="region of interest" description="Disordered" evidence="13">
    <location>
        <begin position="333"/>
        <end position="363"/>
    </location>
</feature>
<dbReference type="InterPro" id="IPR001841">
    <property type="entry name" value="Znf_RING"/>
</dbReference>
<dbReference type="GO" id="GO:0005737">
    <property type="term" value="C:cytoplasm"/>
    <property type="evidence" value="ECO:0007669"/>
    <property type="project" value="UniProtKB-SubCell"/>
</dbReference>
<evidence type="ECO:0000256" key="11">
    <source>
        <dbReference type="ARBA" id="ARBA00035113"/>
    </source>
</evidence>
<dbReference type="RefSeq" id="XP_016646140.1">
    <property type="nucleotide sequence ID" value="XM_016783374.1"/>
</dbReference>
<feature type="compositionally biased region" description="Low complexity" evidence="13">
    <location>
        <begin position="598"/>
        <end position="616"/>
    </location>
</feature>
<dbReference type="InterPro" id="IPR044288">
    <property type="entry name" value="ZNF598/HEL2"/>
</dbReference>
<organism evidence="15 16">
    <name type="scientific">Pseudallescheria apiosperma</name>
    <name type="common">Scedosporium apiospermum</name>
    <dbReference type="NCBI Taxonomy" id="563466"/>
    <lineage>
        <taxon>Eukaryota</taxon>
        <taxon>Fungi</taxon>
        <taxon>Dikarya</taxon>
        <taxon>Ascomycota</taxon>
        <taxon>Pezizomycotina</taxon>
        <taxon>Sordariomycetes</taxon>
        <taxon>Hypocreomycetidae</taxon>
        <taxon>Microascales</taxon>
        <taxon>Microascaceae</taxon>
        <taxon>Scedosporium</taxon>
    </lineage>
</organism>
<keyword evidence="8" id="KW-0479">Metal-binding</keyword>
<dbReference type="PANTHER" id="PTHR22938">
    <property type="entry name" value="ZINC FINGER PROTEIN 598"/>
    <property type="match status" value="1"/>
</dbReference>
<dbReference type="EMBL" id="JOWA01000033">
    <property type="protein sequence ID" value="KEZ46341.1"/>
    <property type="molecule type" value="Genomic_DNA"/>
</dbReference>
<feature type="region of interest" description="Disordered" evidence="13">
    <location>
        <begin position="593"/>
        <end position="631"/>
    </location>
</feature>
<evidence type="ECO:0000256" key="8">
    <source>
        <dbReference type="ARBA" id="ARBA00022723"/>
    </source>
</evidence>
<keyword evidence="16" id="KW-1185">Reference proteome</keyword>
<dbReference type="AlphaFoldDB" id="A0A084GG79"/>
<dbReference type="GeneID" id="27718797"/>
<dbReference type="VEuPathDB" id="FungiDB:SAPIO_CDS0645"/>
<evidence type="ECO:0000256" key="9">
    <source>
        <dbReference type="ARBA" id="ARBA00022771"/>
    </source>
</evidence>
<gene>
    <name evidence="15" type="ORF">SAPIO_CDS0645</name>
</gene>
<dbReference type="KEGG" id="sapo:SAPIO_CDS0645"/>
<feature type="domain" description="RING-type" evidence="14">
    <location>
        <begin position="53"/>
        <end position="93"/>
    </location>
</feature>
<dbReference type="GO" id="GO:0043022">
    <property type="term" value="F:ribosome binding"/>
    <property type="evidence" value="ECO:0007669"/>
    <property type="project" value="TreeGrafter"/>
</dbReference>
<dbReference type="OMA" id="AHEHTLH"/>
<comment type="catalytic activity">
    <reaction evidence="1">
        <text>S-ubiquitinyl-[E2 ubiquitin-conjugating enzyme]-L-cysteine + [acceptor protein]-L-lysine = [E2 ubiquitin-conjugating enzyme]-L-cysteine + N(6)-ubiquitinyl-[acceptor protein]-L-lysine.</text>
        <dbReference type="EC" id="2.3.2.27"/>
    </reaction>
</comment>
<evidence type="ECO:0000256" key="7">
    <source>
        <dbReference type="ARBA" id="ARBA00022679"/>
    </source>
</evidence>
<evidence type="ECO:0000256" key="5">
    <source>
        <dbReference type="ARBA" id="ARBA00022490"/>
    </source>
</evidence>
<dbReference type="OrthoDB" id="3838338at2759"/>
<dbReference type="InterPro" id="IPR041888">
    <property type="entry name" value="RING-HC_ZNF598/HEL2"/>
</dbReference>
<keyword evidence="6" id="KW-0597">Phosphoprotein</keyword>
<evidence type="ECO:0000256" key="4">
    <source>
        <dbReference type="ARBA" id="ARBA00012483"/>
    </source>
</evidence>
<dbReference type="Pfam" id="PF23202">
    <property type="entry name" value="PAH_ZNF598"/>
    <property type="match status" value="1"/>
</dbReference>
<evidence type="ECO:0000256" key="3">
    <source>
        <dbReference type="ARBA" id="ARBA00004906"/>
    </source>
</evidence>
<evidence type="ECO:0000256" key="12">
    <source>
        <dbReference type="PROSITE-ProRule" id="PRU00175"/>
    </source>
</evidence>
<dbReference type="InterPro" id="IPR057634">
    <property type="entry name" value="PAH_ZNF598/HEL2"/>
</dbReference>
<dbReference type="InterPro" id="IPR056437">
    <property type="entry name" value="Znf-C2H2_ZNF598/HEL2"/>
</dbReference>
<dbReference type="Pfam" id="PF23230">
    <property type="entry name" value="zf-C2H2_13"/>
    <property type="match status" value="1"/>
</dbReference>
<evidence type="ECO:0000256" key="2">
    <source>
        <dbReference type="ARBA" id="ARBA00004496"/>
    </source>
</evidence>
<dbReference type="Proteomes" id="UP000028545">
    <property type="component" value="Unassembled WGS sequence"/>
</dbReference>
<dbReference type="GO" id="GO:0072344">
    <property type="term" value="P:rescue of stalled ribosome"/>
    <property type="evidence" value="ECO:0007669"/>
    <property type="project" value="InterPro"/>
</dbReference>
<dbReference type="SUPFAM" id="SSF57850">
    <property type="entry name" value="RING/U-box"/>
    <property type="match status" value="1"/>
</dbReference>
<dbReference type="SMART" id="SM00355">
    <property type="entry name" value="ZnF_C2H2"/>
    <property type="match status" value="4"/>
</dbReference>
<proteinExistence type="inferred from homology"/>
<dbReference type="CDD" id="cd16615">
    <property type="entry name" value="RING-HC_ZNF598"/>
    <property type="match status" value="1"/>
</dbReference>
<dbReference type="InterPro" id="IPR013083">
    <property type="entry name" value="Znf_RING/FYVE/PHD"/>
</dbReference>
<comment type="pathway">
    <text evidence="3">Protein modification; protein ubiquitination.</text>
</comment>
<keyword evidence="5" id="KW-0963">Cytoplasm</keyword>
<dbReference type="PROSITE" id="PS50089">
    <property type="entry name" value="ZF_RING_2"/>
    <property type="match status" value="1"/>
</dbReference>
<dbReference type="GO" id="GO:0061630">
    <property type="term" value="F:ubiquitin protein ligase activity"/>
    <property type="evidence" value="ECO:0007669"/>
    <property type="project" value="UniProtKB-EC"/>
</dbReference>
<dbReference type="Gene3D" id="3.30.40.10">
    <property type="entry name" value="Zinc/RING finger domain, C3HC4 (zinc finger)"/>
    <property type="match status" value="1"/>
</dbReference>
<dbReference type="GO" id="GO:0016567">
    <property type="term" value="P:protein ubiquitination"/>
    <property type="evidence" value="ECO:0007669"/>
    <property type="project" value="TreeGrafter"/>
</dbReference>
<keyword evidence="9 12" id="KW-0863">Zinc-finger</keyword>
<dbReference type="EC" id="2.3.2.27" evidence="4"/>
<comment type="similarity">
    <text evidence="11">Belongs to the ZNF598/HEL2 family.</text>
</comment>
<name>A0A084GG79_PSEDA</name>
<dbReference type="Pfam" id="PF13920">
    <property type="entry name" value="zf-C3HC4_3"/>
    <property type="match status" value="1"/>
</dbReference>
<evidence type="ECO:0000256" key="6">
    <source>
        <dbReference type="ARBA" id="ARBA00022553"/>
    </source>
</evidence>
<dbReference type="PROSITE" id="PS00028">
    <property type="entry name" value="ZINC_FINGER_C2H2_1"/>
    <property type="match status" value="1"/>
</dbReference>
<feature type="compositionally biased region" description="Gly residues" evidence="13">
    <location>
        <begin position="653"/>
        <end position="663"/>
    </location>
</feature>
<evidence type="ECO:0000313" key="15">
    <source>
        <dbReference type="EMBL" id="KEZ46341.1"/>
    </source>
</evidence>